<evidence type="ECO:0000313" key="2">
    <source>
        <dbReference type="EMBL" id="MBF6228054.1"/>
    </source>
</evidence>
<dbReference type="Gene3D" id="3.90.190.10">
    <property type="entry name" value="Protein tyrosine phosphatase superfamily"/>
    <property type="match status" value="1"/>
</dbReference>
<sequence length="301" mass="31572">MTISRAIRGAMTGVAAALIAVFPSTTTALAGPGLVHTVHDRSMHLSAAPNARDIGDYPTQGNGKLRTGVVFRTDALDKLTAADQQKLVTSGITKVIDFRSPAESGANPDKLPASIPSLARPVYDPGNDFYVMVGKAVQGGPAVQQQMFGDGKAAGIMRDYYRWMVTDATARTQFGATIRDIANATGPMLFHCTAGKDRTGWMTAILMTALGVPKGQVYKDYLESNDNLAAGNKALMDGLVAKGLVTDPALFAPILGVSGDFLDAAFDQAGTSFGSFDRFLSDGLGIDGATLEALKGKLLPQ</sequence>
<dbReference type="SUPFAM" id="SSF52799">
    <property type="entry name" value="(Phosphotyrosine protein) phosphatases II"/>
    <property type="match status" value="1"/>
</dbReference>
<dbReference type="InterPro" id="IPR029021">
    <property type="entry name" value="Prot-tyrosine_phosphatase-like"/>
</dbReference>
<dbReference type="Pfam" id="PF13350">
    <property type="entry name" value="Y_phosphatase3"/>
    <property type="match status" value="1"/>
</dbReference>
<keyword evidence="1" id="KW-0732">Signal</keyword>
<proteinExistence type="predicted"/>
<organism evidence="2 3">
    <name type="scientific">Nocardia abscessus</name>
    <dbReference type="NCBI Taxonomy" id="120957"/>
    <lineage>
        <taxon>Bacteria</taxon>
        <taxon>Bacillati</taxon>
        <taxon>Actinomycetota</taxon>
        <taxon>Actinomycetes</taxon>
        <taxon>Mycobacteriales</taxon>
        <taxon>Nocardiaceae</taxon>
        <taxon>Nocardia</taxon>
    </lineage>
</organism>
<dbReference type="Proteomes" id="UP000807309">
    <property type="component" value="Unassembled WGS sequence"/>
</dbReference>
<protein>
    <submittedName>
        <fullName evidence="2">Tyrosine-protein phosphatase</fullName>
    </submittedName>
</protein>
<feature type="signal peptide" evidence="1">
    <location>
        <begin position="1"/>
        <end position="30"/>
    </location>
</feature>
<dbReference type="RefSeq" id="WP_195034995.1">
    <property type="nucleotide sequence ID" value="NZ_JADLRE010000019.1"/>
</dbReference>
<keyword evidence="3" id="KW-1185">Reference proteome</keyword>
<reference evidence="2 3" key="1">
    <citation type="submission" date="2020-10" db="EMBL/GenBank/DDBJ databases">
        <title>Identification of Nocardia species via Next-generation sequencing and recognition of intraspecies genetic diversity.</title>
        <authorList>
            <person name="Li P."/>
            <person name="Li P."/>
            <person name="Lu B."/>
        </authorList>
    </citation>
    <scope>NUCLEOTIDE SEQUENCE [LARGE SCALE GENOMIC DNA]</scope>
    <source>
        <strain evidence="2 3">N-11</strain>
    </source>
</reference>
<accession>A0ABS0CCH5</accession>
<dbReference type="InterPro" id="IPR016130">
    <property type="entry name" value="Tyr_Pase_AS"/>
</dbReference>
<dbReference type="PROSITE" id="PS00383">
    <property type="entry name" value="TYR_PHOSPHATASE_1"/>
    <property type="match status" value="1"/>
</dbReference>
<evidence type="ECO:0000313" key="3">
    <source>
        <dbReference type="Proteomes" id="UP000807309"/>
    </source>
</evidence>
<dbReference type="EMBL" id="JADLRE010000019">
    <property type="protein sequence ID" value="MBF6228054.1"/>
    <property type="molecule type" value="Genomic_DNA"/>
</dbReference>
<comment type="caution">
    <text evidence="2">The sequence shown here is derived from an EMBL/GenBank/DDBJ whole genome shotgun (WGS) entry which is preliminary data.</text>
</comment>
<dbReference type="InterPro" id="IPR026893">
    <property type="entry name" value="Tyr/Ser_Pase_IphP-type"/>
</dbReference>
<name>A0ABS0CCH5_9NOCA</name>
<evidence type="ECO:0000256" key="1">
    <source>
        <dbReference type="SAM" id="SignalP"/>
    </source>
</evidence>
<feature type="chain" id="PRO_5046700703" evidence="1">
    <location>
        <begin position="31"/>
        <end position="301"/>
    </location>
</feature>
<gene>
    <name evidence="2" type="ORF">IU470_23475</name>
</gene>